<dbReference type="STRING" id="432359.A0A125YUT5"/>
<evidence type="ECO:0000313" key="5">
    <source>
        <dbReference type="Proteomes" id="UP000002226"/>
    </source>
</evidence>
<feature type="compositionally biased region" description="Low complexity" evidence="3">
    <location>
        <begin position="349"/>
        <end position="380"/>
    </location>
</feature>
<dbReference type="Proteomes" id="UP000002226">
    <property type="component" value="Unassembled WGS sequence"/>
</dbReference>
<feature type="coiled-coil region" evidence="2">
    <location>
        <begin position="740"/>
        <end position="774"/>
    </location>
</feature>
<reference evidence="4" key="1">
    <citation type="submission" date="2007-03" db="EMBL/GenBank/DDBJ databases">
        <authorList>
            <person name="Paulsen I."/>
        </authorList>
    </citation>
    <scope>NUCLEOTIDE SEQUENCE</scope>
    <source>
        <strain evidence="4">VEG</strain>
    </source>
</reference>
<feature type="compositionally biased region" description="Low complexity" evidence="3">
    <location>
        <begin position="315"/>
        <end position="325"/>
    </location>
</feature>
<sequence length="918" mass="102297">MDERTDAMNHLHSSSSSSSSFSLPGPLVHDERACLLGAEEGGANAPAGDEGSPLREDGKGWQQSRLRELSVASLPPADVNMTAQRDGERSREEEREERKEDAEVKGERVETEKELEERGEKASEEEKEEETPRQEKQTQLPAAGALAKKSEDEKSEVGEVLGDGDRRQETQMTAGNGDPLSSAAIDEFSLDQSETAAENDDGRSPNGENDDRTREDGKRQRPQGAGESEQGGEMKNGETPLNRYHRSFGDPFPSPKRLCSNQDAALHLPEDVDGCSMRYNGKHALSPSSFEAQKEDFFASSPPRFPPESASSQTRLSRLPLLSHSSEQDQDLPSPPLSPVARYEEETGARLASVRPSSSSSSPSPSSPSSSVSASSLSPAEGSTSLCPPSSPSASAAPASPALPEFPERRETQPFEASLRDDLLPSVANAENRRLHGEMVEFLEKTRALNLQIAEREERTKLMEIHLRQLLAEVKTLAGVADAKREAAQTESHVADLHSRHLGKVASEKKNVENQIAAQQERLLSVQAHLLASSEKVDKFKLQMNWNEEELKQWVAAEKRKQDDRLEVERLQRADEREVKQLKLQIEKLSVEVQREKLELYQKATDAKTLKLELQAATKQFRCVQEDRRQVIEQWEAALEGMKQRDESLKDAAARYGIAQEEVRQKLEKLGRLRSFTAEQQSANDALQREVHQLEKKLEKFRGEFAAAKTRLAAVHEAGEALRAELAAARAQVARDGAEVEHLTLSLETKRQALAALTERREQAKRQLDKELLHSKEKDDVLRQTESFCRRVETTYNHLETQVKKSHEELFEACQQFASQATINRTTQAEIQSSQAALRNLGLQLQKLDQERQRQQELLYAVEFQSQLMQRKVARVAGLRGVAEKRELLAKISKLEEKVSESPAEPGSRGCSSGQHCG</sequence>
<dbReference type="GO" id="GO:0003341">
    <property type="term" value="P:cilium movement"/>
    <property type="evidence" value="ECO:0007669"/>
    <property type="project" value="InterPro"/>
</dbReference>
<dbReference type="AlphaFoldDB" id="A0A125YUT5"/>
<protein>
    <submittedName>
        <fullName evidence="4">Uncharacterized protein</fullName>
    </submittedName>
</protein>
<name>A0A125YUT5_TOXGV</name>
<feature type="coiled-coil region" evidence="2">
    <location>
        <begin position="831"/>
        <end position="858"/>
    </location>
</feature>
<feature type="compositionally biased region" description="Low complexity" evidence="3">
    <location>
        <begin position="392"/>
        <end position="402"/>
    </location>
</feature>
<evidence type="ECO:0000256" key="2">
    <source>
        <dbReference type="SAM" id="Coils"/>
    </source>
</evidence>
<feature type="region of interest" description="Disordered" evidence="3">
    <location>
        <begin position="294"/>
        <end position="423"/>
    </location>
</feature>
<feature type="coiled-coil region" evidence="2">
    <location>
        <begin position="480"/>
        <end position="529"/>
    </location>
</feature>
<feature type="compositionally biased region" description="Basic and acidic residues" evidence="3">
    <location>
        <begin position="85"/>
        <end position="136"/>
    </location>
</feature>
<comment type="caution">
    <text evidence="4">The sequence shown here is derived from an EMBL/GenBank/DDBJ whole genome shotgun (WGS) entry which is preliminary data.</text>
</comment>
<dbReference type="InterPro" id="IPR033290">
    <property type="entry name" value="CCDC39"/>
</dbReference>
<evidence type="ECO:0000313" key="4">
    <source>
        <dbReference type="EMBL" id="ESS28813.1"/>
    </source>
</evidence>
<dbReference type="EMBL" id="AAYL02000326">
    <property type="protein sequence ID" value="ESS28813.1"/>
    <property type="molecule type" value="Genomic_DNA"/>
</dbReference>
<feature type="coiled-coil region" evidence="2">
    <location>
        <begin position="572"/>
        <end position="652"/>
    </location>
</feature>
<feature type="coiled-coil region" evidence="2">
    <location>
        <begin position="677"/>
        <end position="711"/>
    </location>
</feature>
<proteinExistence type="predicted"/>
<dbReference type="PANTHER" id="PTHR18962:SF0">
    <property type="entry name" value="COILED-COIL DOMAIN-CONTAINING PROTEIN 39"/>
    <property type="match status" value="1"/>
</dbReference>
<evidence type="ECO:0000256" key="3">
    <source>
        <dbReference type="SAM" id="MobiDB-lite"/>
    </source>
</evidence>
<dbReference type="OrthoDB" id="333792at2759"/>
<organism evidence="4 5">
    <name type="scientific">Toxoplasma gondii (strain ATCC 50861 / VEG)</name>
    <dbReference type="NCBI Taxonomy" id="432359"/>
    <lineage>
        <taxon>Eukaryota</taxon>
        <taxon>Sar</taxon>
        <taxon>Alveolata</taxon>
        <taxon>Apicomplexa</taxon>
        <taxon>Conoidasida</taxon>
        <taxon>Coccidia</taxon>
        <taxon>Eucoccidiorida</taxon>
        <taxon>Eimeriorina</taxon>
        <taxon>Sarcocystidae</taxon>
        <taxon>Toxoplasma</taxon>
    </lineage>
</organism>
<dbReference type="OMA" id="HEELFEA"/>
<keyword evidence="1 2" id="KW-0175">Coiled coil</keyword>
<dbReference type="GO" id="GO:0036159">
    <property type="term" value="P:inner dynein arm assembly"/>
    <property type="evidence" value="ECO:0007669"/>
    <property type="project" value="InterPro"/>
</dbReference>
<dbReference type="Pfam" id="PF24161">
    <property type="entry name" value="CCDC39"/>
    <property type="match status" value="1"/>
</dbReference>
<gene>
    <name evidence="4" type="ORF">TGVEG_218188</name>
</gene>
<feature type="region of interest" description="Disordered" evidence="3">
    <location>
        <begin position="895"/>
        <end position="918"/>
    </location>
</feature>
<feature type="compositionally biased region" description="Low complexity" evidence="3">
    <location>
        <begin position="34"/>
        <end position="51"/>
    </location>
</feature>
<dbReference type="Gene3D" id="1.10.287.1490">
    <property type="match status" value="1"/>
</dbReference>
<dbReference type="GO" id="GO:0060285">
    <property type="term" value="P:cilium-dependent cell motility"/>
    <property type="evidence" value="ECO:0007669"/>
    <property type="project" value="TreeGrafter"/>
</dbReference>
<accession>A0A125YUT5</accession>
<dbReference type="VEuPathDB" id="ToxoDB:TGVEG_218188"/>
<feature type="compositionally biased region" description="Basic and acidic residues" evidence="3">
    <location>
        <begin position="148"/>
        <end position="169"/>
    </location>
</feature>
<keyword evidence="5" id="KW-1185">Reference proteome</keyword>
<feature type="compositionally biased region" description="Basic and acidic residues" evidence="3">
    <location>
        <begin position="406"/>
        <end position="423"/>
    </location>
</feature>
<feature type="compositionally biased region" description="Basic and acidic residues" evidence="3">
    <location>
        <begin position="209"/>
        <end position="219"/>
    </location>
</feature>
<feature type="region of interest" description="Disordered" evidence="3">
    <location>
        <begin position="1"/>
        <end position="259"/>
    </location>
</feature>
<dbReference type="GO" id="GO:0005930">
    <property type="term" value="C:axoneme"/>
    <property type="evidence" value="ECO:0007669"/>
    <property type="project" value="InterPro"/>
</dbReference>
<evidence type="ECO:0000256" key="1">
    <source>
        <dbReference type="ARBA" id="ARBA00023054"/>
    </source>
</evidence>
<dbReference type="PANTHER" id="PTHR18962">
    <property type="entry name" value="COILED-COIL DOMAIN-CONTAINING PROTEIN 39"/>
    <property type="match status" value="1"/>
</dbReference>
<feature type="compositionally biased region" description="Low complexity" evidence="3">
    <location>
        <begin position="13"/>
        <end position="22"/>
    </location>
</feature>